<evidence type="ECO:0000256" key="2">
    <source>
        <dbReference type="SAM" id="Phobius"/>
    </source>
</evidence>
<keyword evidence="2" id="KW-1133">Transmembrane helix</keyword>
<dbReference type="Proteomes" id="UP000790347">
    <property type="component" value="Unassembled WGS sequence"/>
</dbReference>
<keyword evidence="2" id="KW-0472">Membrane</keyword>
<feature type="transmembrane region" description="Helical" evidence="2">
    <location>
        <begin position="20"/>
        <end position="39"/>
    </location>
</feature>
<reference evidence="3" key="1">
    <citation type="submission" date="2013-05" db="EMBL/GenBank/DDBJ databases">
        <authorList>
            <person name="Yim A.K.Y."/>
            <person name="Chan T.F."/>
            <person name="Ji K.M."/>
            <person name="Liu X.Y."/>
            <person name="Zhou J.W."/>
            <person name="Li R.Q."/>
            <person name="Yang K.Y."/>
            <person name="Li J."/>
            <person name="Li M."/>
            <person name="Law P.T.W."/>
            <person name="Wu Y.L."/>
            <person name="Cai Z.L."/>
            <person name="Qin H."/>
            <person name="Bao Y."/>
            <person name="Leung R.K.K."/>
            <person name="Ng P.K.S."/>
            <person name="Zou J."/>
            <person name="Zhong X.J."/>
            <person name="Ran P.X."/>
            <person name="Zhong N.S."/>
            <person name="Liu Z.G."/>
            <person name="Tsui S.K.W."/>
        </authorList>
    </citation>
    <scope>NUCLEOTIDE SEQUENCE</scope>
    <source>
        <strain evidence="3">Derf</strain>
        <tissue evidence="3">Whole organism</tissue>
    </source>
</reference>
<accession>A0A922L1N0</accession>
<reference evidence="3" key="2">
    <citation type="journal article" date="2022" name="Res Sq">
        <title>Comparative Genomics Reveals Insights into the Divergent Evolution of Astigmatic Mites and Household Pest Adaptations.</title>
        <authorList>
            <person name="Xiong Q."/>
            <person name="Wan A.T.-Y."/>
            <person name="Liu X.-Y."/>
            <person name="Fung C.S.-H."/>
            <person name="Xiao X."/>
            <person name="Malainual N."/>
            <person name="Hou J."/>
            <person name="Wang L."/>
            <person name="Wang M."/>
            <person name="Yang K."/>
            <person name="Cui Y."/>
            <person name="Leung E."/>
            <person name="Nong W."/>
            <person name="Shin S.-K."/>
            <person name="Au S."/>
            <person name="Jeong K.Y."/>
            <person name="Chew F.T."/>
            <person name="Hui J."/>
            <person name="Leung T.F."/>
            <person name="Tungtrongchitr A."/>
            <person name="Zhong N."/>
            <person name="Liu Z."/>
            <person name="Tsui S."/>
        </authorList>
    </citation>
    <scope>NUCLEOTIDE SEQUENCE</scope>
    <source>
        <strain evidence="3">Derf</strain>
        <tissue evidence="3">Whole organism</tissue>
    </source>
</reference>
<protein>
    <submittedName>
        <fullName evidence="3">Uncharacterized protein</fullName>
    </submittedName>
</protein>
<comment type="caution">
    <text evidence="3">The sequence shown here is derived from an EMBL/GenBank/DDBJ whole genome shotgun (WGS) entry which is preliminary data.</text>
</comment>
<organism evidence="3 4">
    <name type="scientific">Dermatophagoides farinae</name>
    <name type="common">American house dust mite</name>
    <dbReference type="NCBI Taxonomy" id="6954"/>
    <lineage>
        <taxon>Eukaryota</taxon>
        <taxon>Metazoa</taxon>
        <taxon>Ecdysozoa</taxon>
        <taxon>Arthropoda</taxon>
        <taxon>Chelicerata</taxon>
        <taxon>Arachnida</taxon>
        <taxon>Acari</taxon>
        <taxon>Acariformes</taxon>
        <taxon>Sarcoptiformes</taxon>
        <taxon>Astigmata</taxon>
        <taxon>Psoroptidia</taxon>
        <taxon>Analgoidea</taxon>
        <taxon>Pyroglyphidae</taxon>
        <taxon>Dermatophagoidinae</taxon>
        <taxon>Dermatophagoides</taxon>
    </lineage>
</organism>
<sequence length="326" mass="37910">MSKNFLQKSSKQKLIRWSMYLLGSITIISSITCLMVDISDNDDAVRNDPLATSKTFANIILAIYMFSTVIPLIIHFSQPRLMYIVIFTNLSILFLIIRWAFSRWFHLEFSIATILNIPVSIAYIVHVYSETPKTTKSTISNILQIMMSDEIEINTTINTKKLSSSSSSKRKSSLQVMSKQRHQKSGSGSGKMVYYPIRYEKQTATLVGLHNNETGHYEFGIFFCESRPINIYISKLDSVEIKCRNLNQIKIIYPEEMATKSIRIEFLKPTDRKDFIESLMDARMIEMNQPTSITCCLLPCIAYYQRHYKFVRRRNHRIQAHRILRK</sequence>
<feature type="transmembrane region" description="Helical" evidence="2">
    <location>
        <begin position="55"/>
        <end position="74"/>
    </location>
</feature>
<feature type="transmembrane region" description="Helical" evidence="2">
    <location>
        <begin position="81"/>
        <end position="101"/>
    </location>
</feature>
<name>A0A922L1N0_DERFA</name>
<gene>
    <name evidence="3" type="ORF">DERF_011454</name>
</gene>
<proteinExistence type="predicted"/>
<keyword evidence="4" id="KW-1185">Reference proteome</keyword>
<evidence type="ECO:0000256" key="1">
    <source>
        <dbReference type="SAM" id="MobiDB-lite"/>
    </source>
</evidence>
<evidence type="ECO:0000313" key="4">
    <source>
        <dbReference type="Proteomes" id="UP000790347"/>
    </source>
</evidence>
<keyword evidence="2" id="KW-0812">Transmembrane</keyword>
<dbReference type="AlphaFoldDB" id="A0A922L1N0"/>
<dbReference type="EMBL" id="ASGP02000005">
    <property type="protein sequence ID" value="KAH9506737.1"/>
    <property type="molecule type" value="Genomic_DNA"/>
</dbReference>
<feature type="transmembrane region" description="Helical" evidence="2">
    <location>
        <begin position="107"/>
        <end position="128"/>
    </location>
</feature>
<feature type="region of interest" description="Disordered" evidence="1">
    <location>
        <begin position="162"/>
        <end position="189"/>
    </location>
</feature>
<evidence type="ECO:0000313" key="3">
    <source>
        <dbReference type="EMBL" id="KAH9506737.1"/>
    </source>
</evidence>